<name>A0ABD1FWH9_SALDI</name>
<dbReference type="AlphaFoldDB" id="A0ABD1FWH9"/>
<evidence type="ECO:0000313" key="1">
    <source>
        <dbReference type="EMBL" id="KAL1536027.1"/>
    </source>
</evidence>
<protein>
    <submittedName>
        <fullName evidence="1">Uncharacterized protein</fullName>
    </submittedName>
</protein>
<organism evidence="1 2">
    <name type="scientific">Salvia divinorum</name>
    <name type="common">Maria pastora</name>
    <name type="synonym">Diviner's sage</name>
    <dbReference type="NCBI Taxonomy" id="28513"/>
    <lineage>
        <taxon>Eukaryota</taxon>
        <taxon>Viridiplantae</taxon>
        <taxon>Streptophyta</taxon>
        <taxon>Embryophyta</taxon>
        <taxon>Tracheophyta</taxon>
        <taxon>Spermatophyta</taxon>
        <taxon>Magnoliopsida</taxon>
        <taxon>eudicotyledons</taxon>
        <taxon>Gunneridae</taxon>
        <taxon>Pentapetalae</taxon>
        <taxon>asterids</taxon>
        <taxon>lamiids</taxon>
        <taxon>Lamiales</taxon>
        <taxon>Lamiaceae</taxon>
        <taxon>Nepetoideae</taxon>
        <taxon>Mentheae</taxon>
        <taxon>Salviinae</taxon>
        <taxon>Salvia</taxon>
        <taxon>Salvia subgen. Calosphace</taxon>
    </lineage>
</organism>
<keyword evidence="2" id="KW-1185">Reference proteome</keyword>
<proteinExistence type="predicted"/>
<dbReference type="Proteomes" id="UP001567538">
    <property type="component" value="Unassembled WGS sequence"/>
</dbReference>
<reference evidence="1 2" key="1">
    <citation type="submission" date="2024-06" db="EMBL/GenBank/DDBJ databases">
        <title>A chromosome level genome sequence of Diviner's sage (Salvia divinorum).</title>
        <authorList>
            <person name="Ford S.A."/>
            <person name="Ro D.-K."/>
            <person name="Ness R.W."/>
            <person name="Phillips M.A."/>
        </authorList>
    </citation>
    <scope>NUCLEOTIDE SEQUENCE [LARGE SCALE GENOMIC DNA]</scope>
    <source>
        <strain evidence="1">SAF-2024a</strain>
        <tissue evidence="1">Leaf</tissue>
    </source>
</reference>
<accession>A0ABD1FWH9</accession>
<dbReference type="EMBL" id="JBEAFC010000011">
    <property type="protein sequence ID" value="KAL1536027.1"/>
    <property type="molecule type" value="Genomic_DNA"/>
</dbReference>
<gene>
    <name evidence="1" type="ORF">AAHA92_28739</name>
</gene>
<evidence type="ECO:0000313" key="2">
    <source>
        <dbReference type="Proteomes" id="UP001567538"/>
    </source>
</evidence>
<comment type="caution">
    <text evidence="1">The sequence shown here is derived from an EMBL/GenBank/DDBJ whole genome shotgun (WGS) entry which is preliminary data.</text>
</comment>
<sequence>MKLQWKKLKFLALKIELRRHSLLIKKLSKRKMEISLFLLHLLVIEKLLKPKTELSQWHLLLLVIKKLFRIEITNS</sequence>